<name>A0AAX2MCC4_CHRVL</name>
<accession>A0AAX2MCC4</accession>
<dbReference type="EMBL" id="UIGR01000001">
    <property type="protein sequence ID" value="SUX33729.1"/>
    <property type="molecule type" value="Genomic_DNA"/>
</dbReference>
<dbReference type="RefSeq" id="WP_076226472.1">
    <property type="nucleotide sequence ID" value="NZ_JBHMEH010000089.1"/>
</dbReference>
<proteinExistence type="predicted"/>
<dbReference type="Proteomes" id="UP000254029">
    <property type="component" value="Unassembled WGS sequence"/>
</dbReference>
<sequence>MAMAQPKTTTAKTQPKEKNAVVEHRDDVYVLVIGFEVNNPQVYRETDFAGGVRRKVHYVLEDPGHTFMYLTKNLKITFFYSLGPAHHDPVRRAYGPGTADFHIPGATRLYRFVLTEAQYEKMLAKGKEYRADVAAGKRYYNVLQNFTCARSARDIIVAGWPSVPPGESLVGNSQIALDTVVNPYAFYEDIHNKYGSSEIELGENESKWQKIMDKVGQSPGKVTDPTMEKGKWGFDEKSESEDYVPDHVLRQLPANMVWPWEQRW</sequence>
<comment type="caution">
    <text evidence="1">The sequence shown here is derived from an EMBL/GenBank/DDBJ whole genome shotgun (WGS) entry which is preliminary data.</text>
</comment>
<evidence type="ECO:0008006" key="3">
    <source>
        <dbReference type="Google" id="ProtNLM"/>
    </source>
</evidence>
<evidence type="ECO:0000313" key="1">
    <source>
        <dbReference type="EMBL" id="SUX33729.1"/>
    </source>
</evidence>
<evidence type="ECO:0000313" key="2">
    <source>
        <dbReference type="Proteomes" id="UP000254029"/>
    </source>
</evidence>
<reference evidence="1 2" key="1">
    <citation type="submission" date="2018-06" db="EMBL/GenBank/DDBJ databases">
        <authorList>
            <consortium name="Pathogen Informatics"/>
            <person name="Doyle S."/>
        </authorList>
    </citation>
    <scope>NUCLEOTIDE SEQUENCE [LARGE SCALE GENOMIC DNA]</scope>
    <source>
        <strain evidence="1 2">NCTC8684</strain>
    </source>
</reference>
<protein>
    <recommendedName>
        <fullName evidence="3">DUF4105 domain-containing protein</fullName>
    </recommendedName>
</protein>
<dbReference type="AlphaFoldDB" id="A0AAX2MCC4"/>
<gene>
    <name evidence="1" type="ORF">NCTC8684_02833</name>
</gene>
<organism evidence="1 2">
    <name type="scientific">Chromobacterium violaceum</name>
    <dbReference type="NCBI Taxonomy" id="536"/>
    <lineage>
        <taxon>Bacteria</taxon>
        <taxon>Pseudomonadati</taxon>
        <taxon>Pseudomonadota</taxon>
        <taxon>Betaproteobacteria</taxon>
        <taxon>Neisseriales</taxon>
        <taxon>Chromobacteriaceae</taxon>
        <taxon>Chromobacterium</taxon>
    </lineage>
</organism>